<dbReference type="PROSITE" id="PS50889">
    <property type="entry name" value="S4"/>
    <property type="match status" value="1"/>
</dbReference>
<dbReference type="Pfam" id="PF00163">
    <property type="entry name" value="Ribosomal_S4"/>
    <property type="match status" value="1"/>
</dbReference>
<dbReference type="Proteomes" id="UP001055955">
    <property type="component" value="Chromosome"/>
</dbReference>
<evidence type="ECO:0000256" key="5">
    <source>
        <dbReference type="ARBA" id="ARBA00023274"/>
    </source>
</evidence>
<dbReference type="CDD" id="cd00165">
    <property type="entry name" value="S4"/>
    <property type="match status" value="1"/>
</dbReference>
<dbReference type="SMART" id="SM00363">
    <property type="entry name" value="S4"/>
    <property type="match status" value="1"/>
</dbReference>
<evidence type="ECO:0000313" key="11">
    <source>
        <dbReference type="EMBL" id="UTC24275.1"/>
    </source>
</evidence>
<sequence>MAKKYGKQRAKRAKINRGLSSDIDLGLFVKSLEQKSKKAGQRPGQAAKRRPPASQFGEQQEAVNSMVGYYYIRGGQFRSLFNRAKKMNGSTDEMLIQLLESRLDSVVFTMGFGVTKRQCRQMVVHKHITVNGSVVSCPAYHVRPGDVIAVKNSAKEHQRVAMSVELARDRKVKEWVDCDYESLSGTYKFHPSLKHIHIFDPHLLGHVIVYFSK</sequence>
<dbReference type="RefSeq" id="WP_258568059.1">
    <property type="nucleotide sequence ID" value="NZ_CP092900.1"/>
</dbReference>
<evidence type="ECO:0000259" key="10">
    <source>
        <dbReference type="SMART" id="SM01390"/>
    </source>
</evidence>
<keyword evidence="5" id="KW-0687">Ribonucleoprotein</keyword>
<evidence type="ECO:0000256" key="2">
    <source>
        <dbReference type="ARBA" id="ARBA00022730"/>
    </source>
</evidence>
<keyword evidence="12" id="KW-1185">Reference proteome</keyword>
<dbReference type="GO" id="GO:0005840">
    <property type="term" value="C:ribosome"/>
    <property type="evidence" value="ECO:0007669"/>
    <property type="project" value="UniProtKB-KW"/>
</dbReference>
<evidence type="ECO:0000256" key="1">
    <source>
        <dbReference type="ARBA" id="ARBA00007465"/>
    </source>
</evidence>
<gene>
    <name evidence="11" type="primary">rpsD</name>
    <name evidence="11" type="ORF">MMH89_03430</name>
</gene>
<accession>A0ABY5DJ59</accession>
<name>A0ABY5DJ59_9GAMM</name>
<dbReference type="Pfam" id="PF01479">
    <property type="entry name" value="S4"/>
    <property type="match status" value="1"/>
</dbReference>
<evidence type="ECO:0000259" key="9">
    <source>
        <dbReference type="SMART" id="SM00363"/>
    </source>
</evidence>
<evidence type="ECO:0000256" key="4">
    <source>
        <dbReference type="ARBA" id="ARBA00022980"/>
    </source>
</evidence>
<evidence type="ECO:0000256" key="7">
    <source>
        <dbReference type="PROSITE-ProRule" id="PRU00182"/>
    </source>
</evidence>
<evidence type="ECO:0000256" key="6">
    <source>
        <dbReference type="ARBA" id="ARBA00035254"/>
    </source>
</evidence>
<evidence type="ECO:0000256" key="8">
    <source>
        <dbReference type="SAM" id="MobiDB-lite"/>
    </source>
</evidence>
<keyword evidence="3 7" id="KW-0694">RNA-binding</keyword>
<dbReference type="Gene3D" id="1.10.1050.10">
    <property type="entry name" value="Ribosomal Protein S4 Delta 41, Chain A, domain 1"/>
    <property type="match status" value="1"/>
</dbReference>
<organism evidence="11 12">
    <name type="scientific">Candidatus Comchoanobacter bicostacola</name>
    <dbReference type="NCBI Taxonomy" id="2919598"/>
    <lineage>
        <taxon>Bacteria</taxon>
        <taxon>Pseudomonadati</taxon>
        <taxon>Pseudomonadota</taxon>
        <taxon>Gammaproteobacteria</taxon>
        <taxon>Candidatus Comchoanobacterales</taxon>
        <taxon>Candidatus Comchoanobacteraceae</taxon>
        <taxon>Candidatus Comchoanobacter</taxon>
    </lineage>
</organism>
<feature type="domain" description="RNA-binding S4" evidence="9">
    <location>
        <begin position="101"/>
        <end position="159"/>
    </location>
</feature>
<dbReference type="Gene3D" id="3.10.290.10">
    <property type="entry name" value="RNA-binding S4 domain"/>
    <property type="match status" value="1"/>
</dbReference>
<evidence type="ECO:0000313" key="12">
    <source>
        <dbReference type="Proteomes" id="UP001055955"/>
    </source>
</evidence>
<dbReference type="EMBL" id="CP092900">
    <property type="protein sequence ID" value="UTC24275.1"/>
    <property type="molecule type" value="Genomic_DNA"/>
</dbReference>
<dbReference type="InterPro" id="IPR001912">
    <property type="entry name" value="Ribosomal_uS4_N"/>
</dbReference>
<dbReference type="SMART" id="SM01390">
    <property type="entry name" value="Ribosomal_S4"/>
    <property type="match status" value="1"/>
</dbReference>
<feature type="domain" description="Small ribosomal subunit protein uS4 N-terminal" evidence="10">
    <location>
        <begin position="7"/>
        <end position="100"/>
    </location>
</feature>
<dbReference type="InterPro" id="IPR022801">
    <property type="entry name" value="Ribosomal_uS4"/>
</dbReference>
<dbReference type="PANTHER" id="PTHR11831:SF4">
    <property type="entry name" value="SMALL RIBOSOMAL SUBUNIT PROTEIN US4M"/>
    <property type="match status" value="1"/>
</dbReference>
<dbReference type="SUPFAM" id="SSF55174">
    <property type="entry name" value="Alpha-L RNA-binding motif"/>
    <property type="match status" value="1"/>
</dbReference>
<dbReference type="PANTHER" id="PTHR11831">
    <property type="entry name" value="30S 40S RIBOSOMAL PROTEIN"/>
    <property type="match status" value="1"/>
</dbReference>
<dbReference type="InterPro" id="IPR036986">
    <property type="entry name" value="S4_RNA-bd_sf"/>
</dbReference>
<keyword evidence="2" id="KW-0699">rRNA-binding</keyword>
<protein>
    <recommendedName>
        <fullName evidence="6">Small ribosomal subunit protein uS4</fullName>
    </recommendedName>
</protein>
<evidence type="ECO:0000256" key="3">
    <source>
        <dbReference type="ARBA" id="ARBA00022884"/>
    </source>
</evidence>
<keyword evidence="4 11" id="KW-0689">Ribosomal protein</keyword>
<reference evidence="11 12" key="1">
    <citation type="journal article" date="2022" name="Nat. Microbiol.">
        <title>The microbiome of a bacterivorous marine choanoflagellate contains a resource-demanding obligate bacterial associate.</title>
        <authorList>
            <person name="Needham D.M."/>
            <person name="Poirier C."/>
            <person name="Bachy C."/>
            <person name="George E.E."/>
            <person name="Wilken S."/>
            <person name="Yung C.C.M."/>
            <person name="Limardo A.J."/>
            <person name="Morando M."/>
            <person name="Sudek L."/>
            <person name="Malmstrom R.R."/>
            <person name="Keeling P.J."/>
            <person name="Santoro A.E."/>
            <person name="Worden A.Z."/>
        </authorList>
    </citation>
    <scope>NUCLEOTIDE SEQUENCE [LARGE SCALE GENOMIC DNA]</scope>
    <source>
        <strain evidence="11 12">Comchoano-1</strain>
    </source>
</reference>
<dbReference type="InterPro" id="IPR002942">
    <property type="entry name" value="S4_RNA-bd"/>
</dbReference>
<comment type="similarity">
    <text evidence="1">Belongs to the universal ribosomal protein uS4 family.</text>
</comment>
<proteinExistence type="inferred from homology"/>
<feature type="region of interest" description="Disordered" evidence="8">
    <location>
        <begin position="35"/>
        <end position="57"/>
    </location>
</feature>
<dbReference type="NCBIfam" id="NF003717">
    <property type="entry name" value="PRK05327.1"/>
    <property type="match status" value="1"/>
</dbReference>